<dbReference type="RefSeq" id="WP_075587413.1">
    <property type="nucleotide sequence ID" value="NZ_MSYM01000016.1"/>
</dbReference>
<dbReference type="Proteomes" id="UP000185911">
    <property type="component" value="Unassembled WGS sequence"/>
</dbReference>
<sequence length="219" mass="23256">MATRKQATTRLAKRLASVDALKTVLTSIPKVDPDVVQTATAELMNAADDYMASQPLVDPKGRRSKPNLAEARASVAALQKHLAKALEQLSVLPLDARTAIGQATNAPLGKMRSDIEQVRQVVEKALVELSARPRKIADAARNVLAYQVAAVFRDTLKVKPTSTSDKQLTANMSTARGGAAYARVLRATLKAAGVVNYDPGPLIAAGLTLLKDPNLPSAK</sequence>
<dbReference type="STRING" id="81479.RA876_10135"/>
<dbReference type="EMBL" id="MSYM01000016">
    <property type="protein sequence ID" value="OLP05557.1"/>
    <property type="molecule type" value="Genomic_DNA"/>
</dbReference>
<accession>A0A1Q8YC20</accession>
<organism evidence="1 2">
    <name type="scientific">Rhodoferax antarcticus ANT.BR</name>
    <dbReference type="NCBI Taxonomy" id="1111071"/>
    <lineage>
        <taxon>Bacteria</taxon>
        <taxon>Pseudomonadati</taxon>
        <taxon>Pseudomonadota</taxon>
        <taxon>Betaproteobacteria</taxon>
        <taxon>Burkholderiales</taxon>
        <taxon>Comamonadaceae</taxon>
        <taxon>Rhodoferax</taxon>
    </lineage>
</organism>
<keyword evidence="2" id="KW-1185">Reference proteome</keyword>
<name>A0A1Q8YC20_9BURK</name>
<evidence type="ECO:0000313" key="2">
    <source>
        <dbReference type="Proteomes" id="UP000185911"/>
    </source>
</evidence>
<gene>
    <name evidence="1" type="ORF">BLL52_3225</name>
</gene>
<protein>
    <submittedName>
        <fullName evidence="1">Uncharacterized protein</fullName>
    </submittedName>
</protein>
<evidence type="ECO:0000313" key="1">
    <source>
        <dbReference type="EMBL" id="OLP05557.1"/>
    </source>
</evidence>
<dbReference type="AlphaFoldDB" id="A0A1Q8YC20"/>
<proteinExistence type="predicted"/>
<reference evidence="1 2" key="1">
    <citation type="submission" date="2017-01" db="EMBL/GenBank/DDBJ databases">
        <title>Genome sequence of Rhodoferax antarcticus ANT.BR, a psychrophilic purple nonsulfur bacterium from an Antarctic microbial mat.</title>
        <authorList>
            <person name="Baker J."/>
            <person name="Riester C."/>
            <person name="Skinner B."/>
            <person name="Newell A."/>
            <person name="Swingley W."/>
            <person name="Madigan M."/>
            <person name="Jung D."/>
            <person name="Asao M."/>
            <person name="Chen M."/>
            <person name="Loughlin P."/>
            <person name="Pan H."/>
            <person name="Lin S."/>
            <person name="Li N."/>
            <person name="Shaw J."/>
            <person name="Prado M."/>
            <person name="Sherman C."/>
            <person name="Li X."/>
            <person name="Tang J."/>
            <person name="Blankenship R."/>
            <person name="Zhao T."/>
            <person name="Touchman J."/>
            <person name="Sattley M."/>
        </authorList>
    </citation>
    <scope>NUCLEOTIDE SEQUENCE [LARGE SCALE GENOMIC DNA]</scope>
    <source>
        <strain evidence="1 2">ANT.BR</strain>
    </source>
</reference>
<comment type="caution">
    <text evidence="1">The sequence shown here is derived from an EMBL/GenBank/DDBJ whole genome shotgun (WGS) entry which is preliminary data.</text>
</comment>